<dbReference type="GO" id="GO:0016757">
    <property type="term" value="F:glycosyltransferase activity"/>
    <property type="evidence" value="ECO:0007669"/>
    <property type="project" value="UniProtKB-KW"/>
</dbReference>
<keyword evidence="2" id="KW-0808">Transferase</keyword>
<name>A0ABV9RHG0_9PSEU</name>
<dbReference type="EMBL" id="JBHSIM010000032">
    <property type="protein sequence ID" value="MFC4833636.1"/>
    <property type="molecule type" value="Genomic_DNA"/>
</dbReference>
<proteinExistence type="predicted"/>
<evidence type="ECO:0000313" key="2">
    <source>
        <dbReference type="EMBL" id="MFC4833636.1"/>
    </source>
</evidence>
<dbReference type="InterPro" id="IPR000836">
    <property type="entry name" value="PRTase_dom"/>
</dbReference>
<accession>A0ABV9RHG0</accession>
<feature type="domain" description="Phosphoribosyltransferase" evidence="1">
    <location>
        <begin position="13"/>
        <end position="165"/>
    </location>
</feature>
<organism evidence="2 3">
    <name type="scientific">Actinomycetospora chibensis</name>
    <dbReference type="NCBI Taxonomy" id="663606"/>
    <lineage>
        <taxon>Bacteria</taxon>
        <taxon>Bacillati</taxon>
        <taxon>Actinomycetota</taxon>
        <taxon>Actinomycetes</taxon>
        <taxon>Pseudonocardiales</taxon>
        <taxon>Pseudonocardiaceae</taxon>
        <taxon>Actinomycetospora</taxon>
    </lineage>
</organism>
<gene>
    <name evidence="2" type="ORF">ACFPEL_14575</name>
</gene>
<dbReference type="Gene3D" id="3.30.1310.20">
    <property type="entry name" value="PRTase-like"/>
    <property type="match status" value="1"/>
</dbReference>
<evidence type="ECO:0000313" key="3">
    <source>
        <dbReference type="Proteomes" id="UP001595909"/>
    </source>
</evidence>
<dbReference type="RefSeq" id="WP_274192053.1">
    <property type="nucleotide sequence ID" value="NZ_BAABHN010000032.1"/>
</dbReference>
<reference evidence="3" key="1">
    <citation type="journal article" date="2019" name="Int. J. Syst. Evol. Microbiol.">
        <title>The Global Catalogue of Microorganisms (GCM) 10K type strain sequencing project: providing services to taxonomists for standard genome sequencing and annotation.</title>
        <authorList>
            <consortium name="The Broad Institute Genomics Platform"/>
            <consortium name="The Broad Institute Genome Sequencing Center for Infectious Disease"/>
            <person name="Wu L."/>
            <person name="Ma J."/>
        </authorList>
    </citation>
    <scope>NUCLEOTIDE SEQUENCE [LARGE SCALE GENOMIC DNA]</scope>
    <source>
        <strain evidence="3">CCUG 50347</strain>
    </source>
</reference>
<sequence>MAPFADRDGAGRALGRALAELDLHRPLLVGLARGGVPVAAAAAAALGDGAEVDVGVARKITAPGRPEAGLGAVAVDGEPVWFDLALQNAGLPPDVLDDLVVAERTEAARREEAYGSGWRGRVAGRDVVLVDDGVATGMTARAALEALVAGGPSSLVLGVPVAAPPALERLADDWGGTVVAVLVPPDFRAVGDVYDDFGQLTDDDVLRVLDR</sequence>
<dbReference type="InterPro" id="IPR029057">
    <property type="entry name" value="PRTase-like"/>
</dbReference>
<dbReference type="Gene3D" id="3.40.50.2020">
    <property type="match status" value="1"/>
</dbReference>
<comment type="caution">
    <text evidence="2">The sequence shown here is derived from an EMBL/GenBank/DDBJ whole genome shotgun (WGS) entry which is preliminary data.</text>
</comment>
<keyword evidence="3" id="KW-1185">Reference proteome</keyword>
<dbReference type="Proteomes" id="UP001595909">
    <property type="component" value="Unassembled WGS sequence"/>
</dbReference>
<dbReference type="Pfam" id="PF00156">
    <property type="entry name" value="Pribosyltran"/>
    <property type="match status" value="1"/>
</dbReference>
<evidence type="ECO:0000259" key="1">
    <source>
        <dbReference type="Pfam" id="PF00156"/>
    </source>
</evidence>
<keyword evidence="2" id="KW-0328">Glycosyltransferase</keyword>
<dbReference type="CDD" id="cd06223">
    <property type="entry name" value="PRTases_typeI"/>
    <property type="match status" value="1"/>
</dbReference>
<dbReference type="SUPFAM" id="SSF53271">
    <property type="entry name" value="PRTase-like"/>
    <property type="match status" value="1"/>
</dbReference>
<protein>
    <submittedName>
        <fullName evidence="2">Phosphoribosyltransferase</fullName>
    </submittedName>
</protein>